<evidence type="ECO:0000256" key="1">
    <source>
        <dbReference type="SAM" id="Phobius"/>
    </source>
</evidence>
<dbReference type="Proteomes" id="UP000305888">
    <property type="component" value="Chromosome"/>
</dbReference>
<evidence type="ECO:0000313" key="2">
    <source>
        <dbReference type="EMBL" id="QDL91733.1"/>
    </source>
</evidence>
<feature type="transmembrane region" description="Helical" evidence="1">
    <location>
        <begin position="51"/>
        <end position="72"/>
    </location>
</feature>
<keyword evidence="1" id="KW-0472">Membrane</keyword>
<sequence length="114" mass="12051">MLGRIISDVELAVARLGSQAFWTGLMALALLAGLSFLTAGVWSVIAARHGAAEASLLVGAGFVVIAGVLFLITRRIARQRRLAAMRARARNGADAATLAETFLVAMETGRAMRR</sequence>
<reference evidence="2 3" key="1">
    <citation type="submission" date="2019-06" db="EMBL/GenBank/DDBJ databases">
        <title>Genome sequence of Rhodobacteraceae bacterium D4M1.</title>
        <authorList>
            <person name="Cao J."/>
        </authorList>
    </citation>
    <scope>NUCLEOTIDE SEQUENCE [LARGE SCALE GENOMIC DNA]</scope>
    <source>
        <strain evidence="2 3">D4M1</strain>
    </source>
</reference>
<keyword evidence="3" id="KW-1185">Reference proteome</keyword>
<dbReference type="KEGG" id="ppru:FDP22_08030"/>
<gene>
    <name evidence="2" type="ORF">FDP22_08030</name>
</gene>
<evidence type="ECO:0000313" key="3">
    <source>
        <dbReference type="Proteomes" id="UP000305888"/>
    </source>
</evidence>
<dbReference type="EMBL" id="CP040818">
    <property type="protein sequence ID" value="QDL91733.1"/>
    <property type="molecule type" value="Genomic_DNA"/>
</dbReference>
<keyword evidence="1" id="KW-0812">Transmembrane</keyword>
<dbReference type="AlphaFoldDB" id="A0A5B8FZN0"/>
<name>A0A5B8FZN0_9RHOB</name>
<keyword evidence="1" id="KW-1133">Transmembrane helix</keyword>
<evidence type="ECO:0008006" key="4">
    <source>
        <dbReference type="Google" id="ProtNLM"/>
    </source>
</evidence>
<protein>
    <recommendedName>
        <fullName evidence="4">Phage holin family protein</fullName>
    </recommendedName>
</protein>
<feature type="transmembrane region" description="Helical" evidence="1">
    <location>
        <begin position="21"/>
        <end position="45"/>
    </location>
</feature>
<dbReference type="RefSeq" id="WP_138572215.1">
    <property type="nucleotide sequence ID" value="NZ_CP040818.1"/>
</dbReference>
<accession>A0A5B8FZN0</accession>
<organism evidence="2 3">
    <name type="scientific">Paroceanicella profunda</name>
    <dbReference type="NCBI Taxonomy" id="2579971"/>
    <lineage>
        <taxon>Bacteria</taxon>
        <taxon>Pseudomonadati</taxon>
        <taxon>Pseudomonadota</taxon>
        <taxon>Alphaproteobacteria</taxon>
        <taxon>Rhodobacterales</taxon>
        <taxon>Paracoccaceae</taxon>
        <taxon>Paroceanicella</taxon>
    </lineage>
</organism>
<proteinExistence type="predicted"/>